<feature type="domain" description="Insertion element IS402-like" evidence="2">
    <location>
        <begin position="1"/>
        <end position="76"/>
    </location>
</feature>
<feature type="domain" description="Transposase IS4-like" evidence="1">
    <location>
        <begin position="96"/>
        <end position="247"/>
    </location>
</feature>
<comment type="caution">
    <text evidence="3">The sequence shown here is derived from an EMBL/GenBank/DDBJ whole genome shotgun (WGS) entry which is preliminary data.</text>
</comment>
<evidence type="ECO:0000313" key="4">
    <source>
        <dbReference type="Proteomes" id="UP001230426"/>
    </source>
</evidence>
<dbReference type="PANTHER" id="PTHR30007:SF0">
    <property type="entry name" value="TRANSPOSASE"/>
    <property type="match status" value="1"/>
</dbReference>
<proteinExistence type="predicted"/>
<protein>
    <submittedName>
        <fullName evidence="3">Transposase</fullName>
    </submittedName>
</protein>
<dbReference type="Pfam" id="PF01609">
    <property type="entry name" value="DDE_Tnp_1"/>
    <property type="match status" value="1"/>
</dbReference>
<dbReference type="Pfam" id="PF13340">
    <property type="entry name" value="DUF4096"/>
    <property type="match status" value="1"/>
</dbReference>
<accession>A0ABT9RJ21</accession>
<dbReference type="PANTHER" id="PTHR30007">
    <property type="entry name" value="PHP DOMAIN PROTEIN"/>
    <property type="match status" value="1"/>
</dbReference>
<name>A0ABT9RJ21_9ACTN</name>
<evidence type="ECO:0000313" key="3">
    <source>
        <dbReference type="EMBL" id="MDP9868822.1"/>
    </source>
</evidence>
<dbReference type="InterPro" id="IPR002559">
    <property type="entry name" value="Transposase_11"/>
</dbReference>
<keyword evidence="4" id="KW-1185">Reference proteome</keyword>
<sequence>MTDAEWRVVRAALPVPAWLEGRGGQPEAYCHREMVDAVRFLVDNGIKRRAMPADFPAWTCVYAFFRRWRDQGLAGEFHDRLRARCRIAEGRAVEPTAGDIDAQSVKAAASVRSATRGYDGGKKINGRKRHIVVDTLGRCFRCWSPRPASPPARPPARPPALRARHRRLRRLWADDSYTGDLADWADERWGIALTVVKRTDDMRGFVVLPRRWVVERTFGWLMRSRRLAHDYETLPTSSEAIVWWSMTMLMTRRLARRAAAGPPLVAA</sequence>
<dbReference type="NCBIfam" id="NF033580">
    <property type="entry name" value="transpos_IS5_3"/>
    <property type="match status" value="1"/>
</dbReference>
<evidence type="ECO:0000259" key="2">
    <source>
        <dbReference type="Pfam" id="PF13340"/>
    </source>
</evidence>
<evidence type="ECO:0000259" key="1">
    <source>
        <dbReference type="Pfam" id="PF01609"/>
    </source>
</evidence>
<organism evidence="3 4">
    <name type="scientific">Streptosporangium brasiliense</name>
    <dbReference type="NCBI Taxonomy" id="47480"/>
    <lineage>
        <taxon>Bacteria</taxon>
        <taxon>Bacillati</taxon>
        <taxon>Actinomycetota</taxon>
        <taxon>Actinomycetes</taxon>
        <taxon>Streptosporangiales</taxon>
        <taxon>Streptosporangiaceae</taxon>
        <taxon>Streptosporangium</taxon>
    </lineage>
</organism>
<reference evidence="3 4" key="1">
    <citation type="submission" date="2023-07" db="EMBL/GenBank/DDBJ databases">
        <title>Sequencing the genomes of 1000 actinobacteria strains.</title>
        <authorList>
            <person name="Klenk H.-P."/>
        </authorList>
    </citation>
    <scope>NUCLEOTIDE SEQUENCE [LARGE SCALE GENOMIC DNA]</scope>
    <source>
        <strain evidence="3 4">DSM 44109</strain>
    </source>
</reference>
<dbReference type="Proteomes" id="UP001230426">
    <property type="component" value="Unassembled WGS sequence"/>
</dbReference>
<dbReference type="EMBL" id="JAUSRB010000002">
    <property type="protein sequence ID" value="MDP9868822.1"/>
    <property type="molecule type" value="Genomic_DNA"/>
</dbReference>
<dbReference type="RefSeq" id="WP_306872091.1">
    <property type="nucleotide sequence ID" value="NZ_JAUSRB010000002.1"/>
</dbReference>
<gene>
    <name evidence="3" type="ORF">J2S55_008088</name>
</gene>
<dbReference type="InterPro" id="IPR025161">
    <property type="entry name" value="IS402-like_dom"/>
</dbReference>